<feature type="compositionally biased region" description="Pro residues" evidence="1">
    <location>
        <begin position="404"/>
        <end position="416"/>
    </location>
</feature>
<reference evidence="2" key="2">
    <citation type="submission" date="2020-10" db="EMBL/GenBank/DDBJ databases">
        <authorList>
            <person name="Peck L.D."/>
            <person name="Nowell R.W."/>
            <person name="Flood J."/>
            <person name="Ryan M.J."/>
            <person name="Barraclough T.G."/>
        </authorList>
    </citation>
    <scope>NUCLEOTIDE SEQUENCE</scope>
    <source>
        <strain evidence="2">IMI 127659i</strain>
    </source>
</reference>
<evidence type="ECO:0000313" key="3">
    <source>
        <dbReference type="Proteomes" id="UP000750502"/>
    </source>
</evidence>
<name>A0A9P7HFK1_9HYPO</name>
<evidence type="ECO:0000256" key="1">
    <source>
        <dbReference type="SAM" id="MobiDB-lite"/>
    </source>
</evidence>
<proteinExistence type="predicted"/>
<accession>A0A9P7HFK1</accession>
<feature type="compositionally biased region" description="Polar residues" evidence="1">
    <location>
        <begin position="343"/>
        <end position="357"/>
    </location>
</feature>
<feature type="region of interest" description="Disordered" evidence="1">
    <location>
        <begin position="129"/>
        <end position="148"/>
    </location>
</feature>
<feature type="compositionally biased region" description="Basic and acidic residues" evidence="1">
    <location>
        <begin position="312"/>
        <end position="323"/>
    </location>
</feature>
<dbReference type="Proteomes" id="UP000750502">
    <property type="component" value="Unassembled WGS sequence"/>
</dbReference>
<organism evidence="2 3">
    <name type="scientific">Fusarium xylarioides</name>
    <dbReference type="NCBI Taxonomy" id="221167"/>
    <lineage>
        <taxon>Eukaryota</taxon>
        <taxon>Fungi</taxon>
        <taxon>Dikarya</taxon>
        <taxon>Ascomycota</taxon>
        <taxon>Pezizomycotina</taxon>
        <taxon>Sordariomycetes</taxon>
        <taxon>Hypocreomycetidae</taxon>
        <taxon>Hypocreales</taxon>
        <taxon>Nectriaceae</taxon>
        <taxon>Fusarium</taxon>
        <taxon>Fusarium fujikuroi species complex</taxon>
    </lineage>
</organism>
<protein>
    <submittedName>
        <fullName evidence="2">Uncharacterized protein</fullName>
    </submittedName>
</protein>
<feature type="region of interest" description="Disordered" evidence="1">
    <location>
        <begin position="300"/>
        <end position="416"/>
    </location>
</feature>
<evidence type="ECO:0000313" key="2">
    <source>
        <dbReference type="EMBL" id="KAG5759376.1"/>
    </source>
</evidence>
<sequence>MAEIAIAAIAAAFALVQTAVVIDQYVEKRRQSSLAKESINPYGTFNRKMTGLIDAAPLEDRAFDQYDALKRLKPLFKRQKSLERRATEISMTGKGDASLDKDTKDLLQDAEKLWSSLKGSSNTRRFFSRSGDNGSLDSVPSPQQLEETSNNRDFCVGAILYQQGRVTISDLADERFRPEKRSEIAFTCKHCSLTVGFVWTLRPTNAGPAPLASPDLLPASHLLACRSPTDSRALYRCVICSQDGAKRDYVNASDLAQHMDQEHYDQPFVVREEKGTDLFEHKVDKALTNMPQIEQKEFGIKSEDEETEEDFHDANSLEEESVRHQNGGAQHGGAPFVPPHNLVRNTSQETGTESLSGSRLRPAQSHVRAVSVPREGSEGLCRTCTTEWHAPGCPHSQPSRPRHPNYPAPPVPPKSH</sequence>
<dbReference type="AlphaFoldDB" id="A0A9P7HFK1"/>
<comment type="caution">
    <text evidence="2">The sequence shown here is derived from an EMBL/GenBank/DDBJ whole genome shotgun (WGS) entry which is preliminary data.</text>
</comment>
<keyword evidence="3" id="KW-1185">Reference proteome</keyword>
<dbReference type="EMBL" id="JADFTT010000671">
    <property type="protein sequence ID" value="KAG5759376.1"/>
    <property type="molecule type" value="Genomic_DNA"/>
</dbReference>
<dbReference type="OrthoDB" id="5090985at2759"/>
<reference evidence="2" key="1">
    <citation type="journal article" date="2020" name="bioRxiv">
        <title>Historical genomics reveals the evolutionary mechanisms behind multiple outbreaks of the host-specific coffee wilt pathogen Fusarium xylarioides.</title>
        <authorList>
            <person name="Peck D."/>
            <person name="Nowell R.W."/>
            <person name="Flood J."/>
            <person name="Ryan M.J."/>
            <person name="Barraclough T.G."/>
        </authorList>
    </citation>
    <scope>NUCLEOTIDE SEQUENCE</scope>
    <source>
        <strain evidence="2">IMI 127659i</strain>
    </source>
</reference>
<gene>
    <name evidence="2" type="ORF">H9Q72_012491</name>
</gene>